<reference evidence="13 14" key="1">
    <citation type="submission" date="2018-10" db="EMBL/GenBank/DDBJ databases">
        <title>A high-quality apple genome assembly.</title>
        <authorList>
            <person name="Hu J."/>
        </authorList>
    </citation>
    <scope>NUCLEOTIDE SEQUENCE [LARGE SCALE GENOMIC DNA]</scope>
    <source>
        <strain evidence="14">cv. HFTH1</strain>
        <tissue evidence="13">Young leaf</tissue>
    </source>
</reference>
<evidence type="ECO:0000256" key="1">
    <source>
        <dbReference type="ARBA" id="ARBA00004141"/>
    </source>
</evidence>
<accession>A0A498IK19</accession>
<keyword evidence="4" id="KW-0444">Lipid biosynthesis</keyword>
<evidence type="ECO:0000256" key="5">
    <source>
        <dbReference type="ARBA" id="ARBA00022692"/>
    </source>
</evidence>
<comment type="caution">
    <text evidence="13">The sequence shown here is derived from an EMBL/GenBank/DDBJ whole genome shotgun (WGS) entry which is preliminary data.</text>
</comment>
<keyword evidence="7 12" id="KW-1133">Transmembrane helix</keyword>
<evidence type="ECO:0000313" key="13">
    <source>
        <dbReference type="EMBL" id="RXH83908.1"/>
    </source>
</evidence>
<evidence type="ECO:0000256" key="10">
    <source>
        <dbReference type="ARBA" id="ARBA00023136"/>
    </source>
</evidence>
<keyword evidence="6" id="KW-0276">Fatty acid metabolism</keyword>
<feature type="transmembrane region" description="Helical" evidence="12">
    <location>
        <begin position="100"/>
        <end position="122"/>
    </location>
</feature>
<keyword evidence="11" id="KW-0275">Fatty acid biosynthesis</keyword>
<evidence type="ECO:0000256" key="3">
    <source>
        <dbReference type="ARBA" id="ARBA00009295"/>
    </source>
</evidence>
<evidence type="ECO:0000256" key="7">
    <source>
        <dbReference type="ARBA" id="ARBA00022989"/>
    </source>
</evidence>
<evidence type="ECO:0000256" key="2">
    <source>
        <dbReference type="ARBA" id="ARBA00005189"/>
    </source>
</evidence>
<comment type="similarity">
    <text evidence="3">Belongs to the fatty acid desaturase type 1 family.</text>
</comment>
<gene>
    <name evidence="13" type="ORF">DVH24_013153</name>
</gene>
<evidence type="ECO:0000256" key="6">
    <source>
        <dbReference type="ARBA" id="ARBA00022832"/>
    </source>
</evidence>
<evidence type="ECO:0000256" key="12">
    <source>
        <dbReference type="SAM" id="Phobius"/>
    </source>
</evidence>
<dbReference type="AlphaFoldDB" id="A0A498IK19"/>
<evidence type="ECO:0000256" key="11">
    <source>
        <dbReference type="ARBA" id="ARBA00023160"/>
    </source>
</evidence>
<dbReference type="InterPro" id="IPR015876">
    <property type="entry name" value="Acyl-CoA_DS"/>
</dbReference>
<dbReference type="PANTHER" id="PTHR11351">
    <property type="entry name" value="ACYL-COA DESATURASE"/>
    <property type="match status" value="1"/>
</dbReference>
<dbReference type="EMBL" id="RDQH01000337">
    <property type="protein sequence ID" value="RXH83908.1"/>
    <property type="molecule type" value="Genomic_DNA"/>
</dbReference>
<proteinExistence type="inferred from homology"/>
<evidence type="ECO:0000256" key="4">
    <source>
        <dbReference type="ARBA" id="ARBA00022516"/>
    </source>
</evidence>
<dbReference type="STRING" id="3750.A0A498IK19"/>
<sequence length="214" mass="24255">MARGPTFSEPISIFIQRSLDRVVVRYQLLASLVLLVQIPVIEIAGVTSERVCYYIPYGALGEDCDDARGEFLGRKWNLQDLVIASTLSSMHFHSLLAPCYFAWGAFWVAFALHMLTSLGVTLSFHRNLSHKIFRLPKWLEYLFAYVAVLSLQGSPIEWYGGVKNVQDLKRQAFYRFLHHTYVIHSVVLPGSLLYAFGGLPFLVWGLVRLLIASS</sequence>
<organism evidence="13 14">
    <name type="scientific">Malus domestica</name>
    <name type="common">Apple</name>
    <name type="synonym">Pyrus malus</name>
    <dbReference type="NCBI Taxonomy" id="3750"/>
    <lineage>
        <taxon>Eukaryota</taxon>
        <taxon>Viridiplantae</taxon>
        <taxon>Streptophyta</taxon>
        <taxon>Embryophyta</taxon>
        <taxon>Tracheophyta</taxon>
        <taxon>Spermatophyta</taxon>
        <taxon>Magnoliopsida</taxon>
        <taxon>eudicotyledons</taxon>
        <taxon>Gunneridae</taxon>
        <taxon>Pentapetalae</taxon>
        <taxon>rosids</taxon>
        <taxon>fabids</taxon>
        <taxon>Rosales</taxon>
        <taxon>Rosaceae</taxon>
        <taxon>Amygdaloideae</taxon>
        <taxon>Maleae</taxon>
        <taxon>Malus</taxon>
    </lineage>
</organism>
<comment type="subcellular location">
    <subcellularLocation>
        <location evidence="1">Membrane</location>
        <topology evidence="1">Multi-pass membrane protein</topology>
    </subcellularLocation>
</comment>
<comment type="pathway">
    <text evidence="2">Lipid metabolism.</text>
</comment>
<evidence type="ECO:0000256" key="8">
    <source>
        <dbReference type="ARBA" id="ARBA00023002"/>
    </source>
</evidence>
<evidence type="ECO:0000256" key="9">
    <source>
        <dbReference type="ARBA" id="ARBA00023098"/>
    </source>
</evidence>
<keyword evidence="8" id="KW-0560">Oxidoreductase</keyword>
<dbReference type="PANTHER" id="PTHR11351:SF31">
    <property type="entry name" value="DESATURASE 1, ISOFORM A-RELATED"/>
    <property type="match status" value="1"/>
</dbReference>
<name>A0A498IK19_MALDO</name>
<keyword evidence="10 12" id="KW-0472">Membrane</keyword>
<protein>
    <submittedName>
        <fullName evidence="13">Uncharacterized protein</fullName>
    </submittedName>
</protein>
<dbReference type="GO" id="GO:0016717">
    <property type="term" value="F:oxidoreductase activity, acting on paired donors, with oxidation of a pair of donors resulting in the reduction of molecular oxygen to two molecules of water"/>
    <property type="evidence" value="ECO:0007669"/>
    <property type="project" value="InterPro"/>
</dbReference>
<evidence type="ECO:0000313" key="14">
    <source>
        <dbReference type="Proteomes" id="UP000290289"/>
    </source>
</evidence>
<dbReference type="GO" id="GO:0005789">
    <property type="term" value="C:endoplasmic reticulum membrane"/>
    <property type="evidence" value="ECO:0007669"/>
    <property type="project" value="TreeGrafter"/>
</dbReference>
<dbReference type="Proteomes" id="UP000290289">
    <property type="component" value="Chromosome 11"/>
</dbReference>
<feature type="transmembrane region" description="Helical" evidence="12">
    <location>
        <begin position="142"/>
        <end position="161"/>
    </location>
</feature>
<feature type="transmembrane region" description="Helical" evidence="12">
    <location>
        <begin position="181"/>
        <end position="207"/>
    </location>
</feature>
<dbReference type="GO" id="GO:0042761">
    <property type="term" value="P:very long-chain fatty acid biosynthetic process"/>
    <property type="evidence" value="ECO:0007669"/>
    <property type="project" value="TreeGrafter"/>
</dbReference>
<keyword evidence="5 12" id="KW-0812">Transmembrane</keyword>
<keyword evidence="9" id="KW-0443">Lipid metabolism</keyword>
<keyword evidence="14" id="KW-1185">Reference proteome</keyword>